<feature type="compositionally biased region" description="Low complexity" evidence="9">
    <location>
        <begin position="86"/>
        <end position="146"/>
    </location>
</feature>
<dbReference type="PROSITE" id="PS00027">
    <property type="entry name" value="HOMEOBOX_1"/>
    <property type="match status" value="1"/>
</dbReference>
<dbReference type="InterPro" id="IPR017970">
    <property type="entry name" value="Homeobox_CS"/>
</dbReference>
<dbReference type="GeneID" id="100376903"/>
<keyword evidence="2" id="KW-0217">Developmental protein</keyword>
<comment type="similarity">
    <text evidence="6">Belongs to the Msh homeobox family.</text>
</comment>
<evidence type="ECO:0000256" key="9">
    <source>
        <dbReference type="SAM" id="MobiDB-lite"/>
    </source>
</evidence>
<comment type="subcellular location">
    <subcellularLocation>
        <location evidence="1 7 8">Nucleus</location>
    </subcellularLocation>
</comment>
<keyword evidence="4 7" id="KW-0371">Homeobox</keyword>
<evidence type="ECO:0000313" key="11">
    <source>
        <dbReference type="Proteomes" id="UP000694865"/>
    </source>
</evidence>
<evidence type="ECO:0000259" key="10">
    <source>
        <dbReference type="PROSITE" id="PS50071"/>
    </source>
</evidence>
<dbReference type="Proteomes" id="UP000694865">
    <property type="component" value="Unplaced"/>
</dbReference>
<dbReference type="Pfam" id="PF00046">
    <property type="entry name" value="Homeodomain"/>
    <property type="match status" value="1"/>
</dbReference>
<proteinExistence type="inferred from homology"/>
<dbReference type="InterPro" id="IPR001356">
    <property type="entry name" value="HD"/>
</dbReference>
<name>A0ABM0H009_SACKO</name>
<dbReference type="PANTHER" id="PTHR24338">
    <property type="entry name" value="HOMEOBOX PROTEIN MSX"/>
    <property type="match status" value="1"/>
</dbReference>
<dbReference type="InterPro" id="IPR050674">
    <property type="entry name" value="Msh_Homeobox_Regulators"/>
</dbReference>
<evidence type="ECO:0000256" key="3">
    <source>
        <dbReference type="ARBA" id="ARBA00023125"/>
    </source>
</evidence>
<feature type="DNA-binding region" description="Homeobox" evidence="7">
    <location>
        <begin position="229"/>
        <end position="288"/>
    </location>
</feature>
<evidence type="ECO:0000256" key="7">
    <source>
        <dbReference type="PROSITE-ProRule" id="PRU00108"/>
    </source>
</evidence>
<gene>
    <name evidence="12" type="primary">LOC100376903</name>
</gene>
<evidence type="ECO:0000256" key="8">
    <source>
        <dbReference type="RuleBase" id="RU000682"/>
    </source>
</evidence>
<dbReference type="PANTHER" id="PTHR24338:SF0">
    <property type="entry name" value="MUSCLE SEGMENTATION HOMEOBOX"/>
    <property type="match status" value="1"/>
</dbReference>
<evidence type="ECO:0000313" key="12">
    <source>
        <dbReference type="RefSeq" id="XP_002741182.1"/>
    </source>
</evidence>
<dbReference type="SUPFAM" id="SSF46689">
    <property type="entry name" value="Homeodomain-like"/>
    <property type="match status" value="1"/>
</dbReference>
<feature type="compositionally biased region" description="Basic residues" evidence="9">
    <location>
        <begin position="212"/>
        <end position="230"/>
    </location>
</feature>
<dbReference type="RefSeq" id="XP_002741182.1">
    <property type="nucleotide sequence ID" value="XM_002741136.2"/>
</dbReference>
<dbReference type="CDD" id="cd00086">
    <property type="entry name" value="homeodomain"/>
    <property type="match status" value="1"/>
</dbReference>
<evidence type="ECO:0000256" key="2">
    <source>
        <dbReference type="ARBA" id="ARBA00022473"/>
    </source>
</evidence>
<organism evidence="11 12">
    <name type="scientific">Saccoglossus kowalevskii</name>
    <name type="common">Acorn worm</name>
    <dbReference type="NCBI Taxonomy" id="10224"/>
    <lineage>
        <taxon>Eukaryota</taxon>
        <taxon>Metazoa</taxon>
        <taxon>Hemichordata</taxon>
        <taxon>Enteropneusta</taxon>
        <taxon>Harrimaniidae</taxon>
        <taxon>Saccoglossus</taxon>
    </lineage>
</organism>
<dbReference type="Gene3D" id="1.10.10.60">
    <property type="entry name" value="Homeodomain-like"/>
    <property type="match status" value="1"/>
</dbReference>
<feature type="region of interest" description="Disordered" evidence="9">
    <location>
        <begin position="287"/>
        <end position="316"/>
    </location>
</feature>
<dbReference type="SMART" id="SM00389">
    <property type="entry name" value="HOX"/>
    <property type="match status" value="1"/>
</dbReference>
<protein>
    <submittedName>
        <fullName evidence="12">Segmentation polarity homeobox protein engrailed-like</fullName>
    </submittedName>
</protein>
<feature type="compositionally biased region" description="Basic and acidic residues" evidence="9">
    <location>
        <begin position="156"/>
        <end position="178"/>
    </location>
</feature>
<keyword evidence="11" id="KW-1185">Reference proteome</keyword>
<evidence type="ECO:0000256" key="1">
    <source>
        <dbReference type="ARBA" id="ARBA00004123"/>
    </source>
</evidence>
<keyword evidence="5 7" id="KW-0539">Nucleus</keyword>
<keyword evidence="3 7" id="KW-0238">DNA-binding</keyword>
<dbReference type="PROSITE" id="PS50071">
    <property type="entry name" value="HOMEOBOX_2"/>
    <property type="match status" value="1"/>
</dbReference>
<dbReference type="InterPro" id="IPR009057">
    <property type="entry name" value="Homeodomain-like_sf"/>
</dbReference>
<evidence type="ECO:0000256" key="6">
    <source>
        <dbReference type="ARBA" id="ARBA00038425"/>
    </source>
</evidence>
<feature type="region of interest" description="Disordered" evidence="9">
    <location>
        <begin position="212"/>
        <end position="233"/>
    </location>
</feature>
<feature type="domain" description="Homeobox" evidence="10">
    <location>
        <begin position="227"/>
        <end position="287"/>
    </location>
</feature>
<sequence length="333" mass="36038">MAYLSPTFSGDLAYFESHHTRSAIIPSAFCASPALPPFYSPSFASNFINFASAFHGPRYSGISLSMERDHLPQSPPHNSRDKNRKSTAATTTSTSATTSTASSSSSSPSTATAAAASSSNRPSSSSGSTATTGASTSSQSCSNSFSIDSILGRNSSSRDRDSDKSGEFVEQQNDKSDTSEEASSSKLEDDDGDGSNPMARFSWLQCTRYKPPRLPRVKKKDGTKKRKLGRNPRVPFSAGQVAMLEQKFRRTHYLSSIDVSELSAALSLSENRVKIWFQNRRARERRDRENMEKSGTRAIPWTGGQGASANPVPPFSQAVQEGTSAFTPVSYNY</sequence>
<evidence type="ECO:0000256" key="4">
    <source>
        <dbReference type="ARBA" id="ARBA00023155"/>
    </source>
</evidence>
<accession>A0ABM0H009</accession>
<evidence type="ECO:0000256" key="5">
    <source>
        <dbReference type="ARBA" id="ARBA00023242"/>
    </source>
</evidence>
<feature type="region of interest" description="Disordered" evidence="9">
    <location>
        <begin position="67"/>
        <end position="199"/>
    </location>
</feature>
<reference evidence="12" key="1">
    <citation type="submission" date="2025-08" db="UniProtKB">
        <authorList>
            <consortium name="RefSeq"/>
        </authorList>
    </citation>
    <scope>IDENTIFICATION</scope>
    <source>
        <tissue evidence="12">Testes</tissue>
    </source>
</reference>